<organism evidence="8">
    <name type="scientific">freshwater metagenome</name>
    <dbReference type="NCBI Taxonomy" id="449393"/>
    <lineage>
        <taxon>unclassified sequences</taxon>
        <taxon>metagenomes</taxon>
        <taxon>ecological metagenomes</taxon>
    </lineage>
</organism>
<keyword evidence="1" id="KW-0963">Cytoplasm</keyword>
<protein>
    <submittedName>
        <fullName evidence="8">Unannotated protein</fullName>
    </submittedName>
</protein>
<reference evidence="8" key="1">
    <citation type="submission" date="2020-05" db="EMBL/GenBank/DDBJ databases">
        <authorList>
            <person name="Chiriac C."/>
            <person name="Salcher M."/>
            <person name="Ghai R."/>
            <person name="Kavagutti S V."/>
        </authorList>
    </citation>
    <scope>NUCLEOTIDE SEQUENCE</scope>
</reference>
<dbReference type="InterPro" id="IPR036388">
    <property type="entry name" value="WH-like_DNA-bd_sf"/>
</dbReference>
<evidence type="ECO:0000256" key="3">
    <source>
        <dbReference type="ARBA" id="ARBA00023015"/>
    </source>
</evidence>
<evidence type="ECO:0000256" key="4">
    <source>
        <dbReference type="ARBA" id="ARBA00023027"/>
    </source>
</evidence>
<keyword evidence="6" id="KW-0804">Transcription</keyword>
<keyword evidence="5" id="KW-0238">DNA-binding</keyword>
<evidence type="ECO:0000259" key="7">
    <source>
        <dbReference type="SMART" id="SM00881"/>
    </source>
</evidence>
<name>A0A6J6KQ16_9ZZZZ</name>
<dbReference type="InterPro" id="IPR036390">
    <property type="entry name" value="WH_DNA-bd_sf"/>
</dbReference>
<dbReference type="InterPro" id="IPR022876">
    <property type="entry name" value="Tscrpt_rep_Rex"/>
</dbReference>
<dbReference type="AlphaFoldDB" id="A0A6J6KQ16"/>
<proteinExistence type="inferred from homology"/>
<dbReference type="Gene3D" id="3.40.50.720">
    <property type="entry name" value="NAD(P)-binding Rossmann-like Domain"/>
    <property type="match status" value="1"/>
</dbReference>
<dbReference type="NCBIfam" id="NF003996">
    <property type="entry name" value="PRK05472.2-5"/>
    <property type="match status" value="1"/>
</dbReference>
<evidence type="ECO:0000313" key="8">
    <source>
        <dbReference type="EMBL" id="CAB4650294.1"/>
    </source>
</evidence>
<dbReference type="InterPro" id="IPR058236">
    <property type="entry name" value="Rex_actinobacterial-type"/>
</dbReference>
<dbReference type="NCBIfam" id="NF003995">
    <property type="entry name" value="PRK05472.2-4"/>
    <property type="match status" value="1"/>
</dbReference>
<keyword evidence="3" id="KW-0805">Transcription regulation</keyword>
<dbReference type="SUPFAM" id="SSF46785">
    <property type="entry name" value="Winged helix' DNA-binding domain"/>
    <property type="match status" value="1"/>
</dbReference>
<dbReference type="PANTHER" id="PTHR35786">
    <property type="entry name" value="REDOX-SENSING TRANSCRIPTIONAL REPRESSOR REX"/>
    <property type="match status" value="1"/>
</dbReference>
<dbReference type="NCBIfam" id="NF003994">
    <property type="entry name" value="PRK05472.2-3"/>
    <property type="match status" value="1"/>
</dbReference>
<dbReference type="InterPro" id="IPR036291">
    <property type="entry name" value="NAD(P)-bd_dom_sf"/>
</dbReference>
<dbReference type="SMART" id="SM00881">
    <property type="entry name" value="CoA_binding"/>
    <property type="match status" value="1"/>
</dbReference>
<keyword evidence="2" id="KW-0678">Repressor</keyword>
<evidence type="ECO:0000256" key="1">
    <source>
        <dbReference type="ARBA" id="ARBA00022490"/>
    </source>
</evidence>
<evidence type="ECO:0000256" key="5">
    <source>
        <dbReference type="ARBA" id="ARBA00023125"/>
    </source>
</evidence>
<dbReference type="InterPro" id="IPR003781">
    <property type="entry name" value="CoA-bd"/>
</dbReference>
<dbReference type="EMBL" id="CAEZWH010000061">
    <property type="protein sequence ID" value="CAB4650294.1"/>
    <property type="molecule type" value="Genomic_DNA"/>
</dbReference>
<dbReference type="GO" id="GO:0051775">
    <property type="term" value="P:response to redox state"/>
    <property type="evidence" value="ECO:0007669"/>
    <property type="project" value="InterPro"/>
</dbReference>
<sequence>MSRTNRAIEVARDFVNSCTNAYPCRVAKLASTTSASVRKRIPDAAVARLPVYLHILSGEIASGVAQLSSDQLAALAGVNAAKVRKDLSYLGSYGTRGVGYDVAYLVYQIKRELGLHHEWKVVVVGAGNLGNALSNYSGFSSRGFPVAGIVDIDSTKVGKKIGGVTVRHIDDLASIVRDEAVSIGVIATPPASAQQAADLLVAAGIRSILNFASVVLNTPEEISIRSVDLGVELQILGYYEQQNREDIPVSGAREMDPACR</sequence>
<dbReference type="Pfam" id="PF06971">
    <property type="entry name" value="Put_DNA-bind_N"/>
    <property type="match status" value="1"/>
</dbReference>
<dbReference type="Pfam" id="PF02629">
    <property type="entry name" value="CoA_binding"/>
    <property type="match status" value="1"/>
</dbReference>
<dbReference type="GO" id="GO:0045892">
    <property type="term" value="P:negative regulation of DNA-templated transcription"/>
    <property type="evidence" value="ECO:0007669"/>
    <property type="project" value="InterPro"/>
</dbReference>
<evidence type="ECO:0000256" key="6">
    <source>
        <dbReference type="ARBA" id="ARBA00023163"/>
    </source>
</evidence>
<evidence type="ECO:0000256" key="2">
    <source>
        <dbReference type="ARBA" id="ARBA00022491"/>
    </source>
</evidence>
<keyword evidence="4" id="KW-0520">NAD</keyword>
<dbReference type="HAMAP" id="MF_01131">
    <property type="entry name" value="Rex"/>
    <property type="match status" value="1"/>
</dbReference>
<dbReference type="SUPFAM" id="SSF51735">
    <property type="entry name" value="NAD(P)-binding Rossmann-fold domains"/>
    <property type="match status" value="1"/>
</dbReference>
<dbReference type="NCBIfam" id="NF003993">
    <property type="entry name" value="PRK05472.2-2"/>
    <property type="match status" value="1"/>
</dbReference>
<dbReference type="Gene3D" id="1.10.10.10">
    <property type="entry name" value="Winged helix-like DNA-binding domain superfamily/Winged helix DNA-binding domain"/>
    <property type="match status" value="1"/>
</dbReference>
<dbReference type="InterPro" id="IPR009718">
    <property type="entry name" value="Rex_DNA-bd_C_dom"/>
</dbReference>
<accession>A0A6J6KQ16</accession>
<dbReference type="GO" id="GO:0003677">
    <property type="term" value="F:DNA binding"/>
    <property type="evidence" value="ECO:0007669"/>
    <property type="project" value="UniProtKB-KW"/>
</dbReference>
<dbReference type="PANTHER" id="PTHR35786:SF1">
    <property type="entry name" value="REDOX-SENSING TRANSCRIPTIONAL REPRESSOR REX 1"/>
    <property type="match status" value="1"/>
</dbReference>
<gene>
    <name evidence="8" type="ORF">UFOPK2195_00431</name>
</gene>
<dbReference type="NCBIfam" id="NF003992">
    <property type="entry name" value="PRK05472.2-1"/>
    <property type="match status" value="1"/>
</dbReference>
<feature type="domain" description="CoA-binding" evidence="7">
    <location>
        <begin position="114"/>
        <end position="215"/>
    </location>
</feature>